<dbReference type="CDD" id="cd00383">
    <property type="entry name" value="trans_reg_C"/>
    <property type="match status" value="1"/>
</dbReference>
<comment type="caution">
    <text evidence="5">The sequence shown here is derived from an EMBL/GenBank/DDBJ whole genome shotgun (WGS) entry which is preliminary data.</text>
</comment>
<protein>
    <recommendedName>
        <fullName evidence="4">OmpR/PhoB-type domain-containing protein</fullName>
    </recommendedName>
</protein>
<dbReference type="InterPro" id="IPR001867">
    <property type="entry name" value="OmpR/PhoB-type_DNA-bd"/>
</dbReference>
<dbReference type="Gene3D" id="1.10.10.10">
    <property type="entry name" value="Winged helix-like DNA-binding domain superfamily/Winged helix DNA-binding domain"/>
    <property type="match status" value="1"/>
</dbReference>
<evidence type="ECO:0000256" key="3">
    <source>
        <dbReference type="SAM" id="MobiDB-lite"/>
    </source>
</evidence>
<dbReference type="InterPro" id="IPR016032">
    <property type="entry name" value="Sig_transdc_resp-reg_C-effctor"/>
</dbReference>
<evidence type="ECO:0000256" key="1">
    <source>
        <dbReference type="ARBA" id="ARBA00023125"/>
    </source>
</evidence>
<dbReference type="EMBL" id="SRLB01000013">
    <property type="protein sequence ID" value="TGD97740.1"/>
    <property type="molecule type" value="Genomic_DNA"/>
</dbReference>
<keyword evidence="1 2" id="KW-0238">DNA-binding</keyword>
<dbReference type="Gene3D" id="3.40.50.300">
    <property type="entry name" value="P-loop containing nucleotide triphosphate hydrolases"/>
    <property type="match status" value="1"/>
</dbReference>
<dbReference type="Proteomes" id="UP000297535">
    <property type="component" value="Unassembled WGS sequence"/>
</dbReference>
<dbReference type="SUPFAM" id="SSF46894">
    <property type="entry name" value="C-terminal effector domain of the bipartite response regulators"/>
    <property type="match status" value="1"/>
</dbReference>
<keyword evidence="6" id="KW-1185">Reference proteome</keyword>
<organism evidence="5 6">
    <name type="scientific">Methylobacterium nonmethylotrophicum</name>
    <dbReference type="NCBI Taxonomy" id="1141884"/>
    <lineage>
        <taxon>Bacteria</taxon>
        <taxon>Pseudomonadati</taxon>
        <taxon>Pseudomonadota</taxon>
        <taxon>Alphaproteobacteria</taxon>
        <taxon>Hyphomicrobiales</taxon>
        <taxon>Methylobacteriaceae</taxon>
        <taxon>Methylobacterium</taxon>
    </lineage>
</organism>
<evidence type="ECO:0000259" key="4">
    <source>
        <dbReference type="PROSITE" id="PS51755"/>
    </source>
</evidence>
<dbReference type="Pfam" id="PF25872">
    <property type="entry name" value="HTH_77"/>
    <property type="match status" value="1"/>
</dbReference>
<feature type="compositionally biased region" description="Basic and acidic residues" evidence="3">
    <location>
        <begin position="1"/>
        <end position="19"/>
    </location>
</feature>
<dbReference type="GO" id="GO:0000160">
    <property type="term" value="P:phosphorelay signal transduction system"/>
    <property type="evidence" value="ECO:0007669"/>
    <property type="project" value="InterPro"/>
</dbReference>
<dbReference type="PANTHER" id="PTHR47691:SF3">
    <property type="entry name" value="HTH-TYPE TRANSCRIPTIONAL REGULATOR RV0890C-RELATED"/>
    <property type="match status" value="1"/>
</dbReference>
<dbReference type="OrthoDB" id="4473689at2"/>
<dbReference type="SMART" id="SM00382">
    <property type="entry name" value="AAA"/>
    <property type="match status" value="1"/>
</dbReference>
<dbReference type="Pfam" id="PF00486">
    <property type="entry name" value="Trans_reg_C"/>
    <property type="match status" value="1"/>
</dbReference>
<proteinExistence type="predicted"/>
<dbReference type="AlphaFoldDB" id="A0A4Z0NMF1"/>
<name>A0A4Z0NMF1_9HYPH</name>
<dbReference type="InterPro" id="IPR027417">
    <property type="entry name" value="P-loop_NTPase"/>
</dbReference>
<dbReference type="PROSITE" id="PS51755">
    <property type="entry name" value="OMPR_PHOB"/>
    <property type="match status" value="1"/>
</dbReference>
<dbReference type="InterPro" id="IPR036388">
    <property type="entry name" value="WH-like_DNA-bd_sf"/>
</dbReference>
<sequence length="1057" mass="114727">MGLLGRDLREARRPEGHHERERRHNQHLLRALQRFRSRADRRAGERREPLSIIPPAASGWCRSGRRFAGENDAEARSRAELPRATRLGTTAVLRIARGQVDWTRANRSRGGCDRRALRNNASAESWRRRVRDTAGVVTPTPEAVLATAPSLPSEIAAFGPYQISLATRQVWRDGKPIALGGRAADLLFVLIERRGDVVSKQDLIAHAWPNLFVEEANLRVQMAALRRALGDGRDQQRFIVNVAGRGYSFVAPVEIGDQPKPLPLDPGDSERHNLPNSLVPVIGRERELALVAEGLEKGRLLTVVGPGGVGKTTLALEAARAQLPHRDGVVLIDLSGISDPSSVAGVVASAVQLTLGVTYRSIEEELPLRRGLLIVDNCEHVIAAAADAIESLLRASASLKIVATSRESLRAAGERVIRVSGLDVGAGDARGEESDDLSTSSAVRLFVERAGAVLGAYEPSAAELTAIAELCRRLDGNPLAIELAAGRSDAFGVPGLMRQLDDVFRLLVAGRRTALARQRTLEATLDWSFAHLTAREQVVFSRLSVFSGPFSLEAASQVASIDEATWKTIDTITSLVAKSLVATDFSQALPRYRLLEITRAYALRKLEERGERHRLLRRHALHMRETMVRAEAAWQNSPGWRATYGGEADNLRSALLWCFSPDGDPELGVELTVRSALLWFQLSLVAEACQYFQRAAEALEARCSRDPHDAVSLLTSLGTGLLYTLGPGPEAYAPLERAVAIAREADDADLVLRAVFSAWLCEFSSSHYARALTTALEFRTTAGSQIAGNTASSRHIGDRIVGATSLHLGHVTQAHERFSSALSAEVASPMVRMQFDHSLICRAWLAMADWLLGGAEAAAMARSCAADAREHGHAPTLLLALVESACPIALFEGDLDTLAHHTDLLQDVAAKHPIGPWRAWGECFRGSLSLLQGRAEIAADQLAHGLRHLSDTRWSIHRALFLGQFARSCAAAGRQEAGLAAVDEAMSLCTATGDAYILPEILRTKAELLRMSAPGEARRCLDEAVERATRGGMAAWLRRCETTAALLAVAPSVRRAV</sequence>
<dbReference type="SUPFAM" id="SSF52540">
    <property type="entry name" value="P-loop containing nucleoside triphosphate hydrolases"/>
    <property type="match status" value="1"/>
</dbReference>
<accession>A0A4Z0NMF1</accession>
<gene>
    <name evidence="5" type="ORF">EU555_19130</name>
</gene>
<dbReference type="GO" id="GO:0016887">
    <property type="term" value="F:ATP hydrolysis activity"/>
    <property type="evidence" value="ECO:0007669"/>
    <property type="project" value="InterPro"/>
</dbReference>
<feature type="domain" description="OmpR/PhoB-type" evidence="4">
    <location>
        <begin position="153"/>
        <end position="251"/>
    </location>
</feature>
<dbReference type="InterPro" id="IPR049945">
    <property type="entry name" value="AAA_22"/>
</dbReference>
<feature type="DNA-binding region" description="OmpR/PhoB-type" evidence="2">
    <location>
        <begin position="153"/>
        <end position="251"/>
    </location>
</feature>
<dbReference type="InterPro" id="IPR058852">
    <property type="entry name" value="HTH_77"/>
</dbReference>
<dbReference type="PANTHER" id="PTHR47691">
    <property type="entry name" value="REGULATOR-RELATED"/>
    <property type="match status" value="1"/>
</dbReference>
<evidence type="ECO:0000313" key="6">
    <source>
        <dbReference type="Proteomes" id="UP000297535"/>
    </source>
</evidence>
<evidence type="ECO:0000256" key="2">
    <source>
        <dbReference type="PROSITE-ProRule" id="PRU01091"/>
    </source>
</evidence>
<reference evidence="5 6" key="1">
    <citation type="submission" date="2019-04" db="EMBL/GenBank/DDBJ databases">
        <authorList>
            <person name="Feng G."/>
            <person name="Zhu H."/>
        </authorList>
    </citation>
    <scope>NUCLEOTIDE SEQUENCE [LARGE SCALE GENOMIC DNA]</scope>
    <source>
        <strain evidence="5 6">6HR-1</strain>
    </source>
</reference>
<feature type="region of interest" description="Disordered" evidence="3">
    <location>
        <begin position="1"/>
        <end position="25"/>
    </location>
</feature>
<evidence type="ECO:0000313" key="5">
    <source>
        <dbReference type="EMBL" id="TGD97740.1"/>
    </source>
</evidence>
<dbReference type="InterPro" id="IPR003593">
    <property type="entry name" value="AAA+_ATPase"/>
</dbReference>
<dbReference type="Pfam" id="PF13401">
    <property type="entry name" value="AAA_22"/>
    <property type="match status" value="1"/>
</dbReference>
<dbReference type="GO" id="GO:0003677">
    <property type="term" value="F:DNA binding"/>
    <property type="evidence" value="ECO:0007669"/>
    <property type="project" value="UniProtKB-UniRule"/>
</dbReference>
<dbReference type="GO" id="GO:0006355">
    <property type="term" value="P:regulation of DNA-templated transcription"/>
    <property type="evidence" value="ECO:0007669"/>
    <property type="project" value="InterPro"/>
</dbReference>
<dbReference type="SMART" id="SM00862">
    <property type="entry name" value="Trans_reg_C"/>
    <property type="match status" value="1"/>
</dbReference>